<evidence type="ECO:0000256" key="1">
    <source>
        <dbReference type="SAM" id="MobiDB-lite"/>
    </source>
</evidence>
<feature type="compositionally biased region" description="Basic and acidic residues" evidence="1">
    <location>
        <begin position="158"/>
        <end position="173"/>
    </location>
</feature>
<protein>
    <submittedName>
        <fullName evidence="2">Uncharacterized protein</fullName>
    </submittedName>
</protein>
<gene>
    <name evidence="2" type="ORF">ALC57_13999</name>
</gene>
<evidence type="ECO:0000313" key="2">
    <source>
        <dbReference type="EMBL" id="KYN13925.1"/>
    </source>
</evidence>
<proteinExistence type="predicted"/>
<evidence type="ECO:0000313" key="3">
    <source>
        <dbReference type="Proteomes" id="UP000078492"/>
    </source>
</evidence>
<dbReference type="AlphaFoldDB" id="A0A195DM00"/>
<accession>A0A195DM00</accession>
<reference evidence="2 3" key="1">
    <citation type="submission" date="2015-09" db="EMBL/GenBank/DDBJ databases">
        <title>Trachymyrmex cornetzi WGS genome.</title>
        <authorList>
            <person name="Nygaard S."/>
            <person name="Hu H."/>
            <person name="Boomsma J."/>
            <person name="Zhang G."/>
        </authorList>
    </citation>
    <scope>NUCLEOTIDE SEQUENCE [LARGE SCALE GENOMIC DNA]</scope>
    <source>
        <strain evidence="2">Tcor2-1</strain>
        <tissue evidence="2">Whole body</tissue>
    </source>
</reference>
<keyword evidence="3" id="KW-1185">Reference proteome</keyword>
<dbReference type="Proteomes" id="UP000078492">
    <property type="component" value="Unassembled WGS sequence"/>
</dbReference>
<feature type="region of interest" description="Disordered" evidence="1">
    <location>
        <begin position="158"/>
        <end position="198"/>
    </location>
</feature>
<sequence>MSPVAVGAEEKRVTRCWVGLWDPQESRGAELRKLERNNNNWIREKRRSDGQKRNDGKIYILVRVAMTGDVNQVDRVAFPTKVWYGKSAMPFLSARANLGIRLEVDSSSESGRGTADKNTSYPPVVLARNQVSNPRVGAIFISCPEAADVIRRIARRESVAKGRESERGGEIPEKSPGIDGQDDADQSPSFVSRSLDPKPIRKQVKSVNLFDFKRIKQIDHFRKHAAIQQRATALEMSVEANTNNPTSLTSPV</sequence>
<organism evidence="2 3">
    <name type="scientific">Trachymyrmex cornetzi</name>
    <dbReference type="NCBI Taxonomy" id="471704"/>
    <lineage>
        <taxon>Eukaryota</taxon>
        <taxon>Metazoa</taxon>
        <taxon>Ecdysozoa</taxon>
        <taxon>Arthropoda</taxon>
        <taxon>Hexapoda</taxon>
        <taxon>Insecta</taxon>
        <taxon>Pterygota</taxon>
        <taxon>Neoptera</taxon>
        <taxon>Endopterygota</taxon>
        <taxon>Hymenoptera</taxon>
        <taxon>Apocrita</taxon>
        <taxon>Aculeata</taxon>
        <taxon>Formicoidea</taxon>
        <taxon>Formicidae</taxon>
        <taxon>Myrmicinae</taxon>
        <taxon>Trachymyrmex</taxon>
    </lineage>
</organism>
<name>A0A195DM00_9HYME</name>
<dbReference type="EMBL" id="KQ980734">
    <property type="protein sequence ID" value="KYN13925.1"/>
    <property type="molecule type" value="Genomic_DNA"/>
</dbReference>